<organism evidence="9 10">
    <name type="scientific">Bittarella massiliensis</name>
    <name type="common">ex Durand et al. 2017</name>
    <dbReference type="NCBI Taxonomy" id="1720313"/>
    <lineage>
        <taxon>Bacteria</taxon>
        <taxon>Bacillati</taxon>
        <taxon>Bacillota</taxon>
        <taxon>Clostridia</taxon>
        <taxon>Eubacteriales</taxon>
        <taxon>Oscillospiraceae</taxon>
        <taxon>Bittarella (ex Durand et al. 2017)</taxon>
    </lineage>
</organism>
<dbReference type="EMBL" id="FQVY01000003">
    <property type="protein sequence ID" value="SHG35593.1"/>
    <property type="molecule type" value="Genomic_DNA"/>
</dbReference>
<dbReference type="InterPro" id="IPR039356">
    <property type="entry name" value="YfbR/HDDC2"/>
</dbReference>
<evidence type="ECO:0000256" key="3">
    <source>
        <dbReference type="ARBA" id="ARBA00001941"/>
    </source>
</evidence>
<comment type="caution">
    <text evidence="9">The sequence shown here is derived from an EMBL/GenBank/DDBJ whole genome shotgun (WGS) entry which is preliminary data.</text>
</comment>
<evidence type="ECO:0000256" key="5">
    <source>
        <dbReference type="ARBA" id="ARBA00012964"/>
    </source>
</evidence>
<dbReference type="GO" id="GO:0046872">
    <property type="term" value="F:metal ion binding"/>
    <property type="evidence" value="ECO:0007669"/>
    <property type="project" value="UniProtKB-KW"/>
</dbReference>
<comment type="subunit">
    <text evidence="4">Homodimer.</text>
</comment>
<proteinExistence type="predicted"/>
<evidence type="ECO:0000313" key="10">
    <source>
        <dbReference type="Proteomes" id="UP000184089"/>
    </source>
</evidence>
<dbReference type="GO" id="GO:0005737">
    <property type="term" value="C:cytoplasm"/>
    <property type="evidence" value="ECO:0007669"/>
    <property type="project" value="TreeGrafter"/>
</dbReference>
<gene>
    <name evidence="9" type="ORF">SAMN05444424_2226</name>
</gene>
<keyword evidence="6" id="KW-0479">Metal-binding</keyword>
<evidence type="ECO:0000256" key="2">
    <source>
        <dbReference type="ARBA" id="ARBA00001936"/>
    </source>
</evidence>
<comment type="catalytic activity">
    <reaction evidence="1">
        <text>a 2'-deoxyribonucleoside 5'-phosphate + H2O = a 2'-deoxyribonucleoside + phosphate</text>
        <dbReference type="Rhea" id="RHEA:36167"/>
        <dbReference type="ChEBI" id="CHEBI:15377"/>
        <dbReference type="ChEBI" id="CHEBI:18274"/>
        <dbReference type="ChEBI" id="CHEBI:43474"/>
        <dbReference type="ChEBI" id="CHEBI:65317"/>
        <dbReference type="EC" id="3.1.3.89"/>
    </reaction>
</comment>
<evidence type="ECO:0000256" key="6">
    <source>
        <dbReference type="ARBA" id="ARBA00022723"/>
    </source>
</evidence>
<evidence type="ECO:0000313" key="9">
    <source>
        <dbReference type="EMBL" id="SHG35593.1"/>
    </source>
</evidence>
<dbReference type="SMART" id="SM00471">
    <property type="entry name" value="HDc"/>
    <property type="match status" value="1"/>
</dbReference>
<evidence type="ECO:0000259" key="8">
    <source>
        <dbReference type="SMART" id="SM00471"/>
    </source>
</evidence>
<comment type="cofactor">
    <cofactor evidence="3">
        <name>Co(2+)</name>
        <dbReference type="ChEBI" id="CHEBI:48828"/>
    </cofactor>
</comment>
<reference evidence="10" key="1">
    <citation type="submission" date="2016-11" db="EMBL/GenBank/DDBJ databases">
        <authorList>
            <person name="Jaros S."/>
            <person name="Januszkiewicz K."/>
            <person name="Wedrychowicz H."/>
        </authorList>
    </citation>
    <scope>NUCLEOTIDE SEQUENCE [LARGE SCALE GENOMIC DNA]</scope>
    <source>
        <strain evidence="10">DSM 4029</strain>
    </source>
</reference>
<feature type="domain" description="HD/PDEase" evidence="8">
    <location>
        <begin position="34"/>
        <end position="149"/>
    </location>
</feature>
<accession>A0AAQ1RWN2</accession>
<dbReference type="AlphaFoldDB" id="A0AAQ1RWN2"/>
<dbReference type="EC" id="3.1.3.89" evidence="5"/>
<name>A0AAQ1RWN2_9FIRM</name>
<dbReference type="PANTHER" id="PTHR11845">
    <property type="entry name" value="5'-DEOXYNUCLEOTIDASE HDDC2"/>
    <property type="match status" value="1"/>
</dbReference>
<evidence type="ECO:0000256" key="1">
    <source>
        <dbReference type="ARBA" id="ARBA00001638"/>
    </source>
</evidence>
<dbReference type="PANTHER" id="PTHR11845:SF13">
    <property type="entry name" value="5'-DEOXYNUCLEOTIDASE HDDC2"/>
    <property type="match status" value="1"/>
</dbReference>
<evidence type="ECO:0000256" key="7">
    <source>
        <dbReference type="ARBA" id="ARBA00022801"/>
    </source>
</evidence>
<dbReference type="Gene3D" id="1.10.3210.10">
    <property type="entry name" value="Hypothetical protein af1432"/>
    <property type="match status" value="1"/>
</dbReference>
<sequence length="205" mass="23189">MSGEVISPRQILDYLSLGEKLKCATRHCFTTSGRQESVAEHSFQLGLLCMLLWDSCPGVEMERVLQMCILHDMGEAFTGDIPTFLKTDGQRAVEDGAVDAMVDALPPALGARWRELYREMEQQCTPESRLYKGLDKIEALIQHNFSDISTWIPLEYQLNLHYADKECAPFPALTALRELVREETVAKIEAEKALDPGIVRPVYER</sequence>
<dbReference type="Proteomes" id="UP000184089">
    <property type="component" value="Unassembled WGS sequence"/>
</dbReference>
<dbReference type="Pfam" id="PF13023">
    <property type="entry name" value="HD_3"/>
    <property type="match status" value="1"/>
</dbReference>
<keyword evidence="7 9" id="KW-0378">Hydrolase</keyword>
<comment type="cofactor">
    <cofactor evidence="2">
        <name>Mn(2+)</name>
        <dbReference type="ChEBI" id="CHEBI:29035"/>
    </cofactor>
</comment>
<evidence type="ECO:0000256" key="4">
    <source>
        <dbReference type="ARBA" id="ARBA00011738"/>
    </source>
</evidence>
<dbReference type="GO" id="GO:0002953">
    <property type="term" value="F:5'-deoxynucleotidase activity"/>
    <property type="evidence" value="ECO:0007669"/>
    <property type="project" value="UniProtKB-EC"/>
</dbReference>
<dbReference type="InterPro" id="IPR006674">
    <property type="entry name" value="HD_domain"/>
</dbReference>
<protein>
    <recommendedName>
        <fullName evidence="5">5'-deoxynucleotidase</fullName>
        <ecNumber evidence="5">3.1.3.89</ecNumber>
    </recommendedName>
</protein>
<dbReference type="InterPro" id="IPR003607">
    <property type="entry name" value="HD/PDEase_dom"/>
</dbReference>
<dbReference type="RefSeq" id="WP_021660260.1">
    <property type="nucleotide sequence ID" value="NZ_FQVY01000003.1"/>
</dbReference>
<dbReference type="SUPFAM" id="SSF109604">
    <property type="entry name" value="HD-domain/PDEase-like"/>
    <property type="match status" value="1"/>
</dbReference>